<accession>A0A4U6QK93</accession>
<dbReference type="NCBIfam" id="NF003297">
    <property type="entry name" value="PRK04296.1-2"/>
    <property type="match status" value="1"/>
</dbReference>
<dbReference type="OrthoDB" id="9781579at2"/>
<evidence type="ECO:0000256" key="7">
    <source>
        <dbReference type="ARBA" id="ARBA00022840"/>
    </source>
</evidence>
<dbReference type="EMBL" id="SZZH01000001">
    <property type="protein sequence ID" value="TKV60884.1"/>
    <property type="molecule type" value="Genomic_DNA"/>
</dbReference>
<keyword evidence="7 9" id="KW-0067">ATP-binding</keyword>
<dbReference type="EC" id="2.7.1.21" evidence="2 9"/>
<keyword evidence="3 9" id="KW-0237">DNA synthesis</keyword>
<dbReference type="Proteomes" id="UP000306985">
    <property type="component" value="Unassembled WGS sequence"/>
</dbReference>
<dbReference type="PANTHER" id="PTHR11441">
    <property type="entry name" value="THYMIDINE KINASE"/>
    <property type="match status" value="1"/>
</dbReference>
<evidence type="ECO:0000256" key="3">
    <source>
        <dbReference type="ARBA" id="ARBA00022634"/>
    </source>
</evidence>
<gene>
    <name evidence="11" type="ORF">FDO65_04260</name>
</gene>
<organism evidence="11 12">
    <name type="scientific">Nakamurella flava</name>
    <dbReference type="NCBI Taxonomy" id="2576308"/>
    <lineage>
        <taxon>Bacteria</taxon>
        <taxon>Bacillati</taxon>
        <taxon>Actinomycetota</taxon>
        <taxon>Actinomycetes</taxon>
        <taxon>Nakamurellales</taxon>
        <taxon>Nakamurellaceae</taxon>
        <taxon>Nakamurella</taxon>
    </lineage>
</organism>
<comment type="similarity">
    <text evidence="1 10">Belongs to the thymidine kinase family.</text>
</comment>
<evidence type="ECO:0000256" key="10">
    <source>
        <dbReference type="RuleBase" id="RU004165"/>
    </source>
</evidence>
<evidence type="ECO:0000256" key="2">
    <source>
        <dbReference type="ARBA" id="ARBA00012118"/>
    </source>
</evidence>
<sequence length="237" mass="25652">MTRRRRGDGSVRFFHGPMNCGKSTMALQVDYNQRLQGRRGVLLTRLDRSGGPQVTSRLGLDRPAVEVGDDDDLRQLVPDVVRREGPGSGTGGPDGADYVVVDEAQFFSPAHIDQLAELADRHGTDCHVFGLATDFRGLLFPASARLFEIADAVTAIPVEVLCWCGRPARFNARVVDHRRVLTGSTVVLGDTTDEPADAGLFDGEDVSGPVASGGHYQVLCRRHHRDGRLGPDADPPT</sequence>
<keyword evidence="4 9" id="KW-0808">Transferase</keyword>
<evidence type="ECO:0000313" key="12">
    <source>
        <dbReference type="Proteomes" id="UP000306985"/>
    </source>
</evidence>
<dbReference type="GO" id="GO:0071897">
    <property type="term" value="P:DNA biosynthetic process"/>
    <property type="evidence" value="ECO:0007669"/>
    <property type="project" value="UniProtKB-KW"/>
</dbReference>
<dbReference type="GO" id="GO:0046104">
    <property type="term" value="P:thymidine metabolic process"/>
    <property type="evidence" value="ECO:0007669"/>
    <property type="project" value="TreeGrafter"/>
</dbReference>
<evidence type="ECO:0000256" key="4">
    <source>
        <dbReference type="ARBA" id="ARBA00022679"/>
    </source>
</evidence>
<comment type="caution">
    <text evidence="11">The sequence shown here is derived from an EMBL/GenBank/DDBJ whole genome shotgun (WGS) entry which is preliminary data.</text>
</comment>
<comment type="catalytic activity">
    <reaction evidence="9">
        <text>thymidine + ATP = dTMP + ADP + H(+)</text>
        <dbReference type="Rhea" id="RHEA:19129"/>
        <dbReference type="ChEBI" id="CHEBI:15378"/>
        <dbReference type="ChEBI" id="CHEBI:17748"/>
        <dbReference type="ChEBI" id="CHEBI:30616"/>
        <dbReference type="ChEBI" id="CHEBI:63528"/>
        <dbReference type="ChEBI" id="CHEBI:456216"/>
        <dbReference type="EC" id="2.7.1.21"/>
    </reaction>
</comment>
<feature type="active site" description="Proton acceptor" evidence="8">
    <location>
        <position position="103"/>
    </location>
</feature>
<dbReference type="Pfam" id="PF00265">
    <property type="entry name" value="TK"/>
    <property type="match status" value="1"/>
</dbReference>
<protein>
    <recommendedName>
        <fullName evidence="2 9">Thymidine kinase</fullName>
        <ecNumber evidence="2 9">2.7.1.21</ecNumber>
    </recommendedName>
</protein>
<dbReference type="Gene3D" id="3.40.50.300">
    <property type="entry name" value="P-loop containing nucleotide triphosphate hydrolases"/>
    <property type="match status" value="1"/>
</dbReference>
<dbReference type="GO" id="GO:0004797">
    <property type="term" value="F:thymidine kinase activity"/>
    <property type="evidence" value="ECO:0007669"/>
    <property type="project" value="UniProtKB-EC"/>
</dbReference>
<dbReference type="SUPFAM" id="SSF52540">
    <property type="entry name" value="P-loop containing nucleoside triphosphate hydrolases"/>
    <property type="match status" value="1"/>
</dbReference>
<dbReference type="RefSeq" id="WP_137448187.1">
    <property type="nucleotide sequence ID" value="NZ_SZZH01000001.1"/>
</dbReference>
<evidence type="ECO:0000256" key="9">
    <source>
        <dbReference type="RuleBase" id="RU000544"/>
    </source>
</evidence>
<keyword evidence="6 9" id="KW-0418">Kinase</keyword>
<dbReference type="AlphaFoldDB" id="A0A4U6QK93"/>
<evidence type="ECO:0000256" key="5">
    <source>
        <dbReference type="ARBA" id="ARBA00022741"/>
    </source>
</evidence>
<dbReference type="InterPro" id="IPR001267">
    <property type="entry name" value="Thymidine_kinase"/>
</dbReference>
<evidence type="ECO:0000256" key="8">
    <source>
        <dbReference type="PIRSR" id="PIRSR035805-1"/>
    </source>
</evidence>
<keyword evidence="5 9" id="KW-0547">Nucleotide-binding</keyword>
<dbReference type="GO" id="GO:0005524">
    <property type="term" value="F:ATP binding"/>
    <property type="evidence" value="ECO:0007669"/>
    <property type="project" value="UniProtKB-KW"/>
</dbReference>
<dbReference type="PANTHER" id="PTHR11441:SF0">
    <property type="entry name" value="THYMIDINE KINASE, CYTOSOLIC"/>
    <property type="match status" value="1"/>
</dbReference>
<evidence type="ECO:0000313" key="11">
    <source>
        <dbReference type="EMBL" id="TKV60884.1"/>
    </source>
</evidence>
<keyword evidence="12" id="KW-1185">Reference proteome</keyword>
<name>A0A4U6QK93_9ACTN</name>
<reference evidence="11 12" key="1">
    <citation type="submission" date="2019-05" db="EMBL/GenBank/DDBJ databases">
        <title>Nakamurella sp. N5BH11, whole genome shotgun sequence.</title>
        <authorList>
            <person name="Tuo L."/>
        </authorList>
    </citation>
    <scope>NUCLEOTIDE SEQUENCE [LARGE SCALE GENOMIC DNA]</scope>
    <source>
        <strain evidence="11 12">N5BH11</strain>
    </source>
</reference>
<evidence type="ECO:0000256" key="1">
    <source>
        <dbReference type="ARBA" id="ARBA00007587"/>
    </source>
</evidence>
<proteinExistence type="inferred from homology"/>
<dbReference type="InterPro" id="IPR027417">
    <property type="entry name" value="P-loop_NTPase"/>
</dbReference>
<dbReference type="GO" id="GO:0005829">
    <property type="term" value="C:cytosol"/>
    <property type="evidence" value="ECO:0007669"/>
    <property type="project" value="TreeGrafter"/>
</dbReference>
<dbReference type="PIRSF" id="PIRSF035805">
    <property type="entry name" value="TK_cell"/>
    <property type="match status" value="1"/>
</dbReference>
<evidence type="ECO:0000256" key="6">
    <source>
        <dbReference type="ARBA" id="ARBA00022777"/>
    </source>
</evidence>